<dbReference type="EMBL" id="BSXN01000840">
    <property type="protein sequence ID" value="GME70018.1"/>
    <property type="molecule type" value="Genomic_DNA"/>
</dbReference>
<dbReference type="InterPro" id="IPR003788">
    <property type="entry name" value="NDUFAF7"/>
</dbReference>
<dbReference type="Proteomes" id="UP001165120">
    <property type="component" value="Unassembled WGS sequence"/>
</dbReference>
<evidence type="ECO:0000256" key="4">
    <source>
        <dbReference type="ARBA" id="ARBA00022603"/>
    </source>
</evidence>
<gene>
    <name evidence="9" type="ORF">Cboi02_000270400</name>
</gene>
<comment type="caution">
    <text evidence="9">The sequence shown here is derived from an EMBL/GenBank/DDBJ whole genome shotgun (WGS) entry which is preliminary data.</text>
</comment>
<feature type="compositionally biased region" description="Low complexity" evidence="8">
    <location>
        <begin position="221"/>
        <end position="236"/>
    </location>
</feature>
<accession>A0A9W6T0E4</accession>
<sequence>MQLVRLRNIKKVPHFSPPSVILKRSFHKSSISLNTRDTDEDDGKKFIHDYSVFPQSAQLRLPSEDANENAHSNVLRYVMEQGGVETMNYESNQRVFQKYPLTNSKKLSRRKERPVSVKLLASDFIEDSLYNPTYGYFSKEAVIFHPEKPFEYNKLQGQDEFMAKWLKAYDKYDQETLPVLREQERKSKASNPVVAASISASKSASSSASVSAAATAAKAPFGGNSSMSKSSTSKQSNAKVTKFKNPTSSFKNKIKFNDDKNLVTTKTGNRIEKPSLQLWHTPTELFQPYYGEALARYILVNYKLNQYPYYDLVIYEMGGGNGTLMMNILNFIKERQPEVYERTRYKIIEVSSQLAEKQMNNALQFKMKQDGNDHSNKVEIINKSIFEWNKVVPEPCFFIALEVFDNFAHDVVRYDINSKRPYQGYVVVDEHGDFKEVYSPKLDDWTELFLELREAGKFPQLSTNKIWGKHPLDRPSFLRNLKNALNPLRSGLSDPEYIPSRLLHFFQILKYMFPQHQLLASDFTTLPDSAPGYNSPVVQTMYKDRMVTCDSYMVHQGYFDIMFPTDFELISDMYRQLIGKISQTHSHKDFLEIWADVEVTTTKTGENPMLDLYENAAFLTS</sequence>
<evidence type="ECO:0000256" key="7">
    <source>
        <dbReference type="ARBA" id="ARBA00048612"/>
    </source>
</evidence>
<dbReference type="Gene3D" id="3.40.50.12710">
    <property type="match status" value="1"/>
</dbReference>
<dbReference type="GO" id="GO:0035243">
    <property type="term" value="F:protein-arginine omega-N symmetric methyltransferase activity"/>
    <property type="evidence" value="ECO:0007669"/>
    <property type="project" value="UniProtKB-EC"/>
</dbReference>
<dbReference type="InterPro" id="IPR038375">
    <property type="entry name" value="NDUFAF7_sf"/>
</dbReference>
<dbReference type="GO" id="GO:0032259">
    <property type="term" value="P:methylation"/>
    <property type="evidence" value="ECO:0007669"/>
    <property type="project" value="UniProtKB-KW"/>
</dbReference>
<organism evidence="9 10">
    <name type="scientific">Candida boidinii</name>
    <name type="common">Yeast</name>
    <dbReference type="NCBI Taxonomy" id="5477"/>
    <lineage>
        <taxon>Eukaryota</taxon>
        <taxon>Fungi</taxon>
        <taxon>Dikarya</taxon>
        <taxon>Ascomycota</taxon>
        <taxon>Saccharomycotina</taxon>
        <taxon>Pichiomycetes</taxon>
        <taxon>Pichiales</taxon>
        <taxon>Pichiaceae</taxon>
        <taxon>Ogataea</taxon>
        <taxon>Ogataea/Candida clade</taxon>
    </lineage>
</organism>
<evidence type="ECO:0000256" key="2">
    <source>
        <dbReference type="ARBA" id="ARBA00005891"/>
    </source>
</evidence>
<comment type="subcellular location">
    <subcellularLocation>
        <location evidence="1">Mitochondrion</location>
    </subcellularLocation>
</comment>
<keyword evidence="6" id="KW-0496">Mitochondrion</keyword>
<evidence type="ECO:0000256" key="5">
    <source>
        <dbReference type="ARBA" id="ARBA00022679"/>
    </source>
</evidence>
<reference evidence="9" key="1">
    <citation type="submission" date="2023-04" db="EMBL/GenBank/DDBJ databases">
        <title>Candida boidinii NBRC 10035.</title>
        <authorList>
            <person name="Ichikawa N."/>
            <person name="Sato H."/>
            <person name="Tonouchi N."/>
        </authorList>
    </citation>
    <scope>NUCLEOTIDE SEQUENCE</scope>
    <source>
        <strain evidence="9">NBRC 10035</strain>
    </source>
</reference>
<dbReference type="Pfam" id="PF02636">
    <property type="entry name" value="Methyltransf_28"/>
    <property type="match status" value="1"/>
</dbReference>
<dbReference type="InterPro" id="IPR029063">
    <property type="entry name" value="SAM-dependent_MTases_sf"/>
</dbReference>
<dbReference type="PANTHER" id="PTHR12049">
    <property type="entry name" value="PROTEIN ARGININE METHYLTRANSFERASE NDUFAF7, MITOCHONDRIAL"/>
    <property type="match status" value="1"/>
</dbReference>
<protein>
    <recommendedName>
        <fullName evidence="3">type II protein arginine methyltransferase</fullName>
        <ecNumber evidence="3">2.1.1.320</ecNumber>
    </recommendedName>
</protein>
<keyword evidence="5" id="KW-0808">Transferase</keyword>
<evidence type="ECO:0000256" key="6">
    <source>
        <dbReference type="ARBA" id="ARBA00023128"/>
    </source>
</evidence>
<feature type="region of interest" description="Disordered" evidence="8">
    <location>
        <begin position="221"/>
        <end position="241"/>
    </location>
</feature>
<name>A0A9W6T0E4_CANBO</name>
<dbReference type="EC" id="2.1.1.320" evidence="3"/>
<evidence type="ECO:0000313" key="10">
    <source>
        <dbReference type="Proteomes" id="UP001165120"/>
    </source>
</evidence>
<evidence type="ECO:0000256" key="3">
    <source>
        <dbReference type="ARBA" id="ARBA00011935"/>
    </source>
</evidence>
<dbReference type="GO" id="GO:0005739">
    <property type="term" value="C:mitochondrion"/>
    <property type="evidence" value="ECO:0007669"/>
    <property type="project" value="UniProtKB-SubCell"/>
</dbReference>
<dbReference type="SUPFAM" id="SSF53335">
    <property type="entry name" value="S-adenosyl-L-methionine-dependent methyltransferases"/>
    <property type="match status" value="1"/>
</dbReference>
<evidence type="ECO:0000256" key="1">
    <source>
        <dbReference type="ARBA" id="ARBA00004173"/>
    </source>
</evidence>
<comment type="similarity">
    <text evidence="2">Belongs to the NDUFAF7 family.</text>
</comment>
<comment type="catalytic activity">
    <reaction evidence="7">
        <text>L-arginyl-[protein] + 2 S-adenosyl-L-methionine = N(omega),N(omega)'-dimethyl-L-arginyl-[protein] + 2 S-adenosyl-L-homocysteine + 2 H(+)</text>
        <dbReference type="Rhea" id="RHEA:48108"/>
        <dbReference type="Rhea" id="RHEA-COMP:10532"/>
        <dbReference type="Rhea" id="RHEA-COMP:11992"/>
        <dbReference type="ChEBI" id="CHEBI:15378"/>
        <dbReference type="ChEBI" id="CHEBI:29965"/>
        <dbReference type="ChEBI" id="CHEBI:57856"/>
        <dbReference type="ChEBI" id="CHEBI:59789"/>
        <dbReference type="ChEBI" id="CHEBI:88221"/>
        <dbReference type="EC" id="2.1.1.320"/>
    </reaction>
</comment>
<proteinExistence type="inferred from homology"/>
<keyword evidence="10" id="KW-1185">Reference proteome</keyword>
<evidence type="ECO:0000256" key="8">
    <source>
        <dbReference type="SAM" id="MobiDB-lite"/>
    </source>
</evidence>
<keyword evidence="4" id="KW-0489">Methyltransferase</keyword>
<evidence type="ECO:0000313" key="9">
    <source>
        <dbReference type="EMBL" id="GME70018.1"/>
    </source>
</evidence>
<dbReference type="PANTHER" id="PTHR12049:SF5">
    <property type="entry name" value="PROTEIN ARGININE METHYLTRANSFERASE NDUFAF7 HOMOLOG, MITOCHONDRIAL"/>
    <property type="match status" value="1"/>
</dbReference>
<dbReference type="AlphaFoldDB" id="A0A9W6T0E4"/>